<dbReference type="VEuPathDB" id="FungiDB:PSHT_01292"/>
<evidence type="ECO:0000313" key="1">
    <source>
        <dbReference type="EMBL" id="POW22414.1"/>
    </source>
</evidence>
<organism evidence="1 2">
    <name type="scientific">Puccinia striiformis</name>
    <dbReference type="NCBI Taxonomy" id="27350"/>
    <lineage>
        <taxon>Eukaryota</taxon>
        <taxon>Fungi</taxon>
        <taxon>Dikarya</taxon>
        <taxon>Basidiomycota</taxon>
        <taxon>Pucciniomycotina</taxon>
        <taxon>Pucciniomycetes</taxon>
        <taxon>Pucciniales</taxon>
        <taxon>Pucciniaceae</taxon>
        <taxon>Puccinia</taxon>
    </lineage>
</organism>
<comment type="caution">
    <text evidence="1">The sequence shown here is derived from an EMBL/GenBank/DDBJ whole genome shotgun (WGS) entry which is preliminary data.</text>
</comment>
<proteinExistence type="predicted"/>
<reference evidence="2" key="3">
    <citation type="journal article" date="2018" name="Mol. Plant Microbe Interact.">
        <title>Genome sequence resources for the wheat stripe rust pathogen (Puccinia striiformis f. sp. tritici) and the barley stripe rust pathogen (Puccinia striiformis f. sp. hordei).</title>
        <authorList>
            <person name="Xia C."/>
            <person name="Wang M."/>
            <person name="Yin C."/>
            <person name="Cornejo O.E."/>
            <person name="Hulbert S.H."/>
            <person name="Chen X."/>
        </authorList>
    </citation>
    <scope>NUCLEOTIDE SEQUENCE [LARGE SCALE GENOMIC DNA]</scope>
    <source>
        <strain evidence="2">93TX-2</strain>
    </source>
</reference>
<evidence type="ECO:0000313" key="2">
    <source>
        <dbReference type="Proteomes" id="UP000238274"/>
    </source>
</evidence>
<gene>
    <name evidence="1" type="ORF">PSHT_01292</name>
</gene>
<sequence>MYWCTGIKGLACRLAKAKAGSGNELQYSRCYGRPRLVKASLANVQSASNCKLALKSCNLIRKGTTLILKIIRLYVQLSAVPVLSVVKFQSPTSIVRFKACDRDLEEQNEAEEDEFIFDHHVDDLFIPAPYIISVSFSKYCSYGMRQSVTGGHQVRTTLRSTCYGYSGLLDMNPNNYTKPNQASQRNLLSHKAKLEAVHSSKYMESAITQGVSDKILLRGGVEVE</sequence>
<dbReference type="Proteomes" id="UP000238274">
    <property type="component" value="Unassembled WGS sequence"/>
</dbReference>
<reference evidence="1 2" key="1">
    <citation type="submission" date="2017-12" db="EMBL/GenBank/DDBJ databases">
        <title>Gene loss provides genomic basis for host adaptation in cereal stripe rust fungi.</title>
        <authorList>
            <person name="Xia C."/>
        </authorList>
    </citation>
    <scope>NUCLEOTIDE SEQUENCE [LARGE SCALE GENOMIC DNA]</scope>
    <source>
        <strain evidence="1 2">93TX-2</strain>
    </source>
</reference>
<accession>A0A2S4WKZ4</accession>
<dbReference type="OrthoDB" id="9994419at2759"/>
<keyword evidence="2" id="KW-1185">Reference proteome</keyword>
<reference evidence="2" key="2">
    <citation type="journal article" date="2018" name="BMC Genomics">
        <title>Genomic insights into host adaptation between the wheat stripe rust pathogen (Puccinia striiformis f. sp. tritici) and the barley stripe rust pathogen (Puccinia striiformis f. sp. hordei).</title>
        <authorList>
            <person name="Xia C."/>
            <person name="Wang M."/>
            <person name="Yin C."/>
            <person name="Cornejo O.E."/>
            <person name="Hulbert S.H."/>
            <person name="Chen X."/>
        </authorList>
    </citation>
    <scope>NUCLEOTIDE SEQUENCE [LARGE SCALE GENOMIC DNA]</scope>
    <source>
        <strain evidence="2">93TX-2</strain>
    </source>
</reference>
<dbReference type="EMBL" id="PKSM01000010">
    <property type="protein sequence ID" value="POW22414.1"/>
    <property type="molecule type" value="Genomic_DNA"/>
</dbReference>
<dbReference type="AlphaFoldDB" id="A0A2S4WKZ4"/>
<protein>
    <submittedName>
        <fullName evidence="1">Uncharacterized protein</fullName>
    </submittedName>
</protein>
<name>A0A2S4WKZ4_9BASI</name>